<organism evidence="1 2">
    <name type="scientific">Streptococcus infantarius subsp. infantarius ATCC BAA-102</name>
    <dbReference type="NCBI Taxonomy" id="471872"/>
    <lineage>
        <taxon>Bacteria</taxon>
        <taxon>Bacillati</taxon>
        <taxon>Bacillota</taxon>
        <taxon>Bacilli</taxon>
        <taxon>Lactobacillales</taxon>
        <taxon>Streptococcaceae</taxon>
        <taxon>Streptococcus</taxon>
    </lineage>
</organism>
<name>A0ABP2DEU3_9STRE</name>
<dbReference type="Proteomes" id="UP000005602">
    <property type="component" value="Unassembled WGS sequence"/>
</dbReference>
<reference evidence="1" key="2">
    <citation type="submission" date="2013-09" db="EMBL/GenBank/DDBJ databases">
        <title>Draft genome sequence of Streptococcus infantarius subsp. infantarius ATCC BAA-102.</title>
        <authorList>
            <person name="Sudarsanam P."/>
            <person name="Ley R."/>
            <person name="Guruge J."/>
            <person name="Turnbaugh P.J."/>
            <person name="Mahowald M."/>
            <person name="Liep D."/>
            <person name="Gordon J."/>
        </authorList>
    </citation>
    <scope>NUCLEOTIDE SEQUENCE</scope>
    <source>
        <strain evidence="1">ATCC BAA-102</strain>
    </source>
</reference>
<sequence length="54" mass="6316">MSKFDILTKCIPIIQADSIGEWVIDNENDGTLERLIQILRLEQVKLRVYQIMIV</sequence>
<evidence type="ECO:0000313" key="1">
    <source>
        <dbReference type="EMBL" id="EDT46740.1"/>
    </source>
</evidence>
<accession>A0ABP2DEU3</accession>
<dbReference type="RefSeq" id="WP_006532599.1">
    <property type="nucleotide sequence ID" value="NZ_DS572694.1"/>
</dbReference>
<dbReference type="EMBL" id="ABJK02000022">
    <property type="protein sequence ID" value="EDT46740.1"/>
    <property type="molecule type" value="Genomic_DNA"/>
</dbReference>
<reference evidence="1" key="1">
    <citation type="submission" date="2008-03" db="EMBL/GenBank/DDBJ databases">
        <authorList>
            <person name="Fulton L."/>
            <person name="Clifton S."/>
            <person name="Fulton B."/>
            <person name="Xu J."/>
            <person name="Minx P."/>
            <person name="Pepin K.H."/>
            <person name="Johnson M."/>
            <person name="Thiruvilangam P."/>
            <person name="Bhonagiri V."/>
            <person name="Nash W.E."/>
            <person name="Mardis E.R."/>
            <person name="Wilson R.K."/>
        </authorList>
    </citation>
    <scope>NUCLEOTIDE SEQUENCE [LARGE SCALE GENOMIC DNA]</scope>
    <source>
        <strain evidence="1">ATCC BAA-102</strain>
    </source>
</reference>
<gene>
    <name evidence="1" type="ORF">STRINF_01744</name>
</gene>
<proteinExistence type="predicted"/>
<dbReference type="GeneID" id="69903528"/>
<protein>
    <submittedName>
        <fullName evidence="1">Uncharacterized protein</fullName>
    </submittedName>
</protein>
<evidence type="ECO:0000313" key="2">
    <source>
        <dbReference type="Proteomes" id="UP000005602"/>
    </source>
</evidence>
<comment type="caution">
    <text evidence="1">The sequence shown here is derived from an EMBL/GenBank/DDBJ whole genome shotgun (WGS) entry which is preliminary data.</text>
</comment>
<keyword evidence="2" id="KW-1185">Reference proteome</keyword>